<sequence length="164" mass="18369">MIRAHSVSLDFLRISVQMFGFSRASNLVSSGNWFFSKFCWLLCDMAFCHWQNSQAKSVADVYMCIAANSYNFANTGVLVTSVKNFPENRGVLLGLLRGFAGLNGAIMTQIYLALYGNNPRSLIFLIAWLPAAISVAFVYSIRTISAGRQPNEVRVLYQFIYVLL</sequence>
<name>A0AAD8MF02_9APIA</name>
<dbReference type="Pfam" id="PF06813">
    <property type="entry name" value="Nodulin-like"/>
    <property type="match status" value="1"/>
</dbReference>
<feature type="transmembrane region" description="Helical" evidence="6">
    <location>
        <begin position="91"/>
        <end position="115"/>
    </location>
</feature>
<accession>A0AAD8MF02</accession>
<evidence type="ECO:0000256" key="2">
    <source>
        <dbReference type="ARBA" id="ARBA00022692"/>
    </source>
</evidence>
<comment type="similarity">
    <text evidence="5">Belongs to the major facilitator superfamily. Phosphate:H(+) symporter (TC 2.A.1.9) family.</text>
</comment>
<evidence type="ECO:0000256" key="4">
    <source>
        <dbReference type="ARBA" id="ARBA00023136"/>
    </source>
</evidence>
<comment type="caution">
    <text evidence="8">The sequence shown here is derived from an EMBL/GenBank/DDBJ whole genome shotgun (WGS) entry which is preliminary data.</text>
</comment>
<dbReference type="Proteomes" id="UP001237642">
    <property type="component" value="Unassembled WGS sequence"/>
</dbReference>
<dbReference type="PANTHER" id="PTHR21576">
    <property type="entry name" value="UNCHARACTERIZED NODULIN-LIKE PROTEIN"/>
    <property type="match status" value="1"/>
</dbReference>
<evidence type="ECO:0000313" key="8">
    <source>
        <dbReference type="EMBL" id="KAK1370294.1"/>
    </source>
</evidence>
<keyword evidence="3 6" id="KW-1133">Transmembrane helix</keyword>
<evidence type="ECO:0000259" key="7">
    <source>
        <dbReference type="Pfam" id="PF06813"/>
    </source>
</evidence>
<reference evidence="8" key="1">
    <citation type="submission" date="2023-02" db="EMBL/GenBank/DDBJ databases">
        <title>Genome of toxic invasive species Heracleum sosnowskyi carries increased number of genes despite the absence of recent whole-genome duplications.</title>
        <authorList>
            <person name="Schelkunov M."/>
            <person name="Shtratnikova V."/>
            <person name="Makarenko M."/>
            <person name="Klepikova A."/>
            <person name="Omelchenko D."/>
            <person name="Novikova G."/>
            <person name="Obukhova E."/>
            <person name="Bogdanov V."/>
            <person name="Penin A."/>
            <person name="Logacheva M."/>
        </authorList>
    </citation>
    <scope>NUCLEOTIDE SEQUENCE</scope>
    <source>
        <strain evidence="8">Hsosn_3</strain>
        <tissue evidence="8">Leaf</tissue>
    </source>
</reference>
<dbReference type="PANTHER" id="PTHR21576:SF29">
    <property type="entry name" value="NODULIN-LIKE DOMAIN-CONTAINING PROTEIN"/>
    <property type="match status" value="1"/>
</dbReference>
<dbReference type="InterPro" id="IPR036259">
    <property type="entry name" value="MFS_trans_sf"/>
</dbReference>
<dbReference type="AlphaFoldDB" id="A0AAD8MF02"/>
<dbReference type="SUPFAM" id="SSF103473">
    <property type="entry name" value="MFS general substrate transporter"/>
    <property type="match status" value="1"/>
</dbReference>
<gene>
    <name evidence="8" type="ORF">POM88_036386</name>
</gene>
<dbReference type="EMBL" id="JAUIZM010000008">
    <property type="protein sequence ID" value="KAK1370294.1"/>
    <property type="molecule type" value="Genomic_DNA"/>
</dbReference>
<dbReference type="GO" id="GO:0016020">
    <property type="term" value="C:membrane"/>
    <property type="evidence" value="ECO:0007669"/>
    <property type="project" value="UniProtKB-SubCell"/>
</dbReference>
<evidence type="ECO:0000256" key="5">
    <source>
        <dbReference type="ARBA" id="ARBA00044504"/>
    </source>
</evidence>
<keyword evidence="2 6" id="KW-0812">Transmembrane</keyword>
<organism evidence="8 9">
    <name type="scientific">Heracleum sosnowskyi</name>
    <dbReference type="NCBI Taxonomy" id="360622"/>
    <lineage>
        <taxon>Eukaryota</taxon>
        <taxon>Viridiplantae</taxon>
        <taxon>Streptophyta</taxon>
        <taxon>Embryophyta</taxon>
        <taxon>Tracheophyta</taxon>
        <taxon>Spermatophyta</taxon>
        <taxon>Magnoliopsida</taxon>
        <taxon>eudicotyledons</taxon>
        <taxon>Gunneridae</taxon>
        <taxon>Pentapetalae</taxon>
        <taxon>asterids</taxon>
        <taxon>campanulids</taxon>
        <taxon>Apiales</taxon>
        <taxon>Apiaceae</taxon>
        <taxon>Apioideae</taxon>
        <taxon>apioid superclade</taxon>
        <taxon>Tordylieae</taxon>
        <taxon>Tordyliinae</taxon>
        <taxon>Heracleum</taxon>
    </lineage>
</organism>
<evidence type="ECO:0000256" key="1">
    <source>
        <dbReference type="ARBA" id="ARBA00004141"/>
    </source>
</evidence>
<evidence type="ECO:0000313" key="9">
    <source>
        <dbReference type="Proteomes" id="UP001237642"/>
    </source>
</evidence>
<evidence type="ECO:0000256" key="3">
    <source>
        <dbReference type="ARBA" id="ARBA00022989"/>
    </source>
</evidence>
<feature type="transmembrane region" description="Helical" evidence="6">
    <location>
        <begin position="121"/>
        <end position="141"/>
    </location>
</feature>
<protein>
    <recommendedName>
        <fullName evidence="7">Nodulin-like domain-containing protein</fullName>
    </recommendedName>
</protein>
<evidence type="ECO:0000256" key="6">
    <source>
        <dbReference type="SAM" id="Phobius"/>
    </source>
</evidence>
<keyword evidence="4 6" id="KW-0472">Membrane</keyword>
<comment type="subcellular location">
    <subcellularLocation>
        <location evidence="1">Membrane</location>
        <topology evidence="1">Multi-pass membrane protein</topology>
    </subcellularLocation>
</comment>
<keyword evidence="9" id="KW-1185">Reference proteome</keyword>
<proteinExistence type="inferred from homology"/>
<dbReference type="InterPro" id="IPR010658">
    <property type="entry name" value="Nodulin-like"/>
</dbReference>
<reference evidence="8" key="2">
    <citation type="submission" date="2023-05" db="EMBL/GenBank/DDBJ databases">
        <authorList>
            <person name="Schelkunov M.I."/>
        </authorList>
    </citation>
    <scope>NUCLEOTIDE SEQUENCE</scope>
    <source>
        <strain evidence="8">Hsosn_3</strain>
        <tissue evidence="8">Leaf</tissue>
    </source>
</reference>
<feature type="domain" description="Nodulin-like" evidence="7">
    <location>
        <begin position="61"/>
        <end position="161"/>
    </location>
</feature>